<organism evidence="1 3">
    <name type="scientific">Acinetobacter johnsonii</name>
    <dbReference type="NCBI Taxonomy" id="40214"/>
    <lineage>
        <taxon>Bacteria</taxon>
        <taxon>Pseudomonadati</taxon>
        <taxon>Pseudomonadota</taxon>
        <taxon>Gammaproteobacteria</taxon>
        <taxon>Moraxellales</taxon>
        <taxon>Moraxellaceae</taxon>
        <taxon>Acinetobacter</taxon>
    </lineage>
</organism>
<dbReference type="EMBL" id="QFQJ01000003">
    <property type="protein sequence ID" value="PZQ93473.1"/>
    <property type="molecule type" value="Genomic_DNA"/>
</dbReference>
<proteinExistence type="predicted"/>
<dbReference type="Proteomes" id="UP000277537">
    <property type="component" value="Unassembled WGS sequence"/>
</dbReference>
<evidence type="ECO:0000313" key="3">
    <source>
        <dbReference type="Proteomes" id="UP000249282"/>
    </source>
</evidence>
<accession>A0A2W5TR31</accession>
<reference evidence="1 3" key="1">
    <citation type="submission" date="2017-11" db="EMBL/GenBank/DDBJ databases">
        <title>Infants hospitalized years apart are colonized by the same room-sourced microbial strains.</title>
        <authorList>
            <person name="Brooks B."/>
            <person name="Olm M.R."/>
            <person name="Firek B.A."/>
            <person name="Baker R."/>
            <person name="Thomas B.C."/>
            <person name="Morowitz M.J."/>
            <person name="Banfield J.F."/>
        </authorList>
    </citation>
    <scope>NUCLEOTIDE SEQUENCE [LARGE SCALE GENOMIC DNA]</scope>
    <source>
        <strain evidence="1">S2_003_000_R3_20</strain>
    </source>
</reference>
<evidence type="ECO:0000313" key="1">
    <source>
        <dbReference type="EMBL" id="PZQ93473.1"/>
    </source>
</evidence>
<reference evidence="2 4" key="2">
    <citation type="submission" date="2018-10" db="EMBL/GenBank/DDBJ databases">
        <title>Transmission dynamics of multidrug resistant bacteria on intensive care unit surfaces.</title>
        <authorList>
            <person name="D'Souza A.W."/>
            <person name="Potter R.F."/>
            <person name="Wallace M."/>
            <person name="Shupe A."/>
            <person name="Patel S."/>
            <person name="Sun S."/>
            <person name="Gul D."/>
            <person name="Kwon J.H."/>
            <person name="Andleeb S."/>
            <person name="Burnham C.-A.D."/>
            <person name="Dantas G."/>
        </authorList>
    </citation>
    <scope>NUCLEOTIDE SEQUENCE [LARGE SCALE GENOMIC DNA]</scope>
    <source>
        <strain evidence="2 4">AJ_385</strain>
    </source>
</reference>
<gene>
    <name evidence="1" type="ORF">DI542_01125</name>
    <name evidence="2" type="ORF">EGT73_00875</name>
</gene>
<name>A0A2W5TR31_ACIJO</name>
<evidence type="ECO:0000313" key="4">
    <source>
        <dbReference type="Proteomes" id="UP000277537"/>
    </source>
</evidence>
<protein>
    <recommendedName>
        <fullName evidence="5">SinR family protein</fullName>
    </recommendedName>
</protein>
<dbReference type="Proteomes" id="UP000249282">
    <property type="component" value="Unassembled WGS sequence"/>
</dbReference>
<comment type="caution">
    <text evidence="1">The sequence shown here is derived from an EMBL/GenBank/DDBJ whole genome shotgun (WGS) entry which is preliminary data.</text>
</comment>
<evidence type="ECO:0008006" key="5">
    <source>
        <dbReference type="Google" id="ProtNLM"/>
    </source>
</evidence>
<dbReference type="AlphaFoldDB" id="A0A2W5TR31"/>
<sequence>MAIYSITYDLKKDKDYEKLFSGIRSLSPSHTCPTRSQWLISSPLTTEQIRDFLITCIDGDDVLLVMKIDMPVWNAWNIPQSSVNWLLANNR</sequence>
<evidence type="ECO:0000313" key="2">
    <source>
        <dbReference type="EMBL" id="RSE27599.1"/>
    </source>
</evidence>
<dbReference type="EMBL" id="RHXE01000001">
    <property type="protein sequence ID" value="RSE27599.1"/>
    <property type="molecule type" value="Genomic_DNA"/>
</dbReference>